<sequence>MQKNNPGFARAVVIVLLVALPAVLVLKFIFGVHITFINLQNKTALYVLVALWNACFAYFMFRVL</sequence>
<name>A0A2U3QDP3_9BACT</name>
<evidence type="ECO:0000313" key="3">
    <source>
        <dbReference type="Proteomes" id="UP000245125"/>
    </source>
</evidence>
<keyword evidence="1" id="KW-0812">Transmembrane</keyword>
<protein>
    <submittedName>
        <fullName evidence="2">Uncharacterized protein</fullName>
    </submittedName>
</protein>
<accession>A0A2U3QDP3</accession>
<proteinExistence type="predicted"/>
<feature type="transmembrane region" description="Helical" evidence="1">
    <location>
        <begin position="43"/>
        <end position="61"/>
    </location>
</feature>
<dbReference type="EMBL" id="OUUY01000001">
    <property type="protein sequence ID" value="SPP99537.1"/>
    <property type="molecule type" value="Genomic_DNA"/>
</dbReference>
<reference evidence="3" key="1">
    <citation type="submission" date="2018-03" db="EMBL/GenBank/DDBJ databases">
        <authorList>
            <person name="Zecchin S."/>
        </authorList>
    </citation>
    <scope>NUCLEOTIDE SEQUENCE [LARGE SCALE GENOMIC DNA]</scope>
</reference>
<keyword evidence="1" id="KW-0472">Membrane</keyword>
<organism evidence="2 3">
    <name type="scientific">Candidatus Sulfobium mesophilum</name>
    <dbReference type="NCBI Taxonomy" id="2016548"/>
    <lineage>
        <taxon>Bacteria</taxon>
        <taxon>Pseudomonadati</taxon>
        <taxon>Nitrospirota</taxon>
        <taxon>Nitrospiria</taxon>
        <taxon>Nitrospirales</taxon>
        <taxon>Nitrospiraceae</taxon>
        <taxon>Candidatus Sulfobium</taxon>
    </lineage>
</organism>
<evidence type="ECO:0000313" key="2">
    <source>
        <dbReference type="EMBL" id="SPP99537.1"/>
    </source>
</evidence>
<keyword evidence="3" id="KW-1185">Reference proteome</keyword>
<evidence type="ECO:0000256" key="1">
    <source>
        <dbReference type="SAM" id="Phobius"/>
    </source>
</evidence>
<dbReference type="Proteomes" id="UP000245125">
    <property type="component" value="Unassembled WGS sequence"/>
</dbReference>
<gene>
    <name evidence="2" type="ORF">NBG4_10071</name>
</gene>
<keyword evidence="1" id="KW-1133">Transmembrane helix</keyword>
<dbReference type="AlphaFoldDB" id="A0A2U3QDP3"/>
<feature type="transmembrane region" description="Helical" evidence="1">
    <location>
        <begin position="12"/>
        <end position="37"/>
    </location>
</feature>